<evidence type="ECO:0000313" key="3">
    <source>
        <dbReference type="Proteomes" id="UP000240259"/>
    </source>
</evidence>
<comment type="caution">
    <text evidence="2">The sequence shown here is derived from an EMBL/GenBank/DDBJ whole genome shotgun (WGS) entry which is preliminary data.</text>
</comment>
<dbReference type="Proteomes" id="UP000240259">
    <property type="component" value="Unassembled WGS sequence"/>
</dbReference>
<name>A0A2T4IQJ3_9HYPH</name>
<accession>A0A2T4IQJ3</accession>
<dbReference type="SMART" id="SM00382">
    <property type="entry name" value="AAA"/>
    <property type="match status" value="1"/>
</dbReference>
<evidence type="ECO:0000313" key="2">
    <source>
        <dbReference type="EMBL" id="PTE07885.1"/>
    </source>
</evidence>
<gene>
    <name evidence="2" type="ORF">C9427_24545</name>
</gene>
<sequence>MPKPNAPTASAETIATSPEAVAERLAASRYLADESLATAIFLAIRLGKPLLLEGAPGVGKTEAAKAIAEVLGRNLVRLQCYEGIDAAHALYEWNYQRQLLAIRHAGEHEIDIYDDRFLIARPLLQVLKAPEERVLLVDEIDRSDHEFEALLLEFLSDFQISIPERGTIRATAQPIVILTSNRTRELAEALRRRCVYHWIDYPDAGREAEIIMLRAGDVAEATARAVAAAVQTIRARPLAKPPGIAEAVEWANAATILEKGGSPWPEAFRRAIGVLIKDEEDLSYIAPELGRIVEEALA</sequence>
<dbReference type="EMBL" id="PZJX01000045">
    <property type="protein sequence ID" value="PTE07885.1"/>
    <property type="molecule type" value="Genomic_DNA"/>
</dbReference>
<dbReference type="InterPro" id="IPR027417">
    <property type="entry name" value="P-loop_NTPase"/>
</dbReference>
<dbReference type="SUPFAM" id="SSF52540">
    <property type="entry name" value="P-loop containing nucleoside triphosphate hydrolases"/>
    <property type="match status" value="1"/>
</dbReference>
<dbReference type="GO" id="GO:0005524">
    <property type="term" value="F:ATP binding"/>
    <property type="evidence" value="ECO:0007669"/>
    <property type="project" value="InterPro"/>
</dbReference>
<dbReference type="InterPro" id="IPR050764">
    <property type="entry name" value="CbbQ/NirQ/NorQ/GpvN"/>
</dbReference>
<dbReference type="CDD" id="cd00009">
    <property type="entry name" value="AAA"/>
    <property type="match status" value="1"/>
</dbReference>
<protein>
    <submittedName>
        <fullName evidence="2">ATPase</fullName>
    </submittedName>
</protein>
<dbReference type="PANTHER" id="PTHR42759">
    <property type="entry name" value="MOXR FAMILY PROTEIN"/>
    <property type="match status" value="1"/>
</dbReference>
<dbReference type="PANTHER" id="PTHR42759:SF1">
    <property type="entry name" value="MAGNESIUM-CHELATASE SUBUNIT CHLD"/>
    <property type="match status" value="1"/>
</dbReference>
<dbReference type="Gene3D" id="3.40.50.300">
    <property type="entry name" value="P-loop containing nucleotide triphosphate hydrolases"/>
    <property type="match status" value="1"/>
</dbReference>
<dbReference type="InterPro" id="IPR003593">
    <property type="entry name" value="AAA+_ATPase"/>
</dbReference>
<organism evidence="2 3">
    <name type="scientific">Mesorhizobium helmanticense</name>
    <dbReference type="NCBI Taxonomy" id="1776423"/>
    <lineage>
        <taxon>Bacteria</taxon>
        <taxon>Pseudomonadati</taxon>
        <taxon>Pseudomonadota</taxon>
        <taxon>Alphaproteobacteria</taxon>
        <taxon>Hyphomicrobiales</taxon>
        <taxon>Phyllobacteriaceae</taxon>
        <taxon>Mesorhizobium</taxon>
    </lineage>
</organism>
<dbReference type="OrthoDB" id="9783370at2"/>
<evidence type="ECO:0000259" key="1">
    <source>
        <dbReference type="SMART" id="SM00382"/>
    </source>
</evidence>
<dbReference type="RefSeq" id="WP_107651701.1">
    <property type="nucleotide sequence ID" value="NZ_PZJX01000045.1"/>
</dbReference>
<proteinExistence type="predicted"/>
<dbReference type="GO" id="GO:0016887">
    <property type="term" value="F:ATP hydrolysis activity"/>
    <property type="evidence" value="ECO:0007669"/>
    <property type="project" value="InterPro"/>
</dbReference>
<dbReference type="InterPro" id="IPR011704">
    <property type="entry name" value="ATPase_dyneun-rel_AAA"/>
</dbReference>
<dbReference type="AlphaFoldDB" id="A0A2T4IQJ3"/>
<keyword evidence="3" id="KW-1185">Reference proteome</keyword>
<dbReference type="Pfam" id="PF07728">
    <property type="entry name" value="AAA_5"/>
    <property type="match status" value="1"/>
</dbReference>
<feature type="domain" description="AAA+ ATPase" evidence="1">
    <location>
        <begin position="46"/>
        <end position="200"/>
    </location>
</feature>
<reference evidence="2 3" key="1">
    <citation type="submission" date="2018-03" db="EMBL/GenBank/DDBJ databases">
        <title>Genome sequence of the symbiotic type strain Mesorhizobium helmanticense CSLC115NT isolated from Lotus corniculatus nodules.</title>
        <authorList>
            <person name="Sannazzaro A.I."/>
            <person name="Torres Tejerizo G.A."/>
            <person name="Dip D."/>
            <person name="Caballero M."/>
            <person name="Pistorio M."/>
            <person name="Estrella M.J."/>
        </authorList>
    </citation>
    <scope>NUCLEOTIDE SEQUENCE [LARGE SCALE GENOMIC DNA]</scope>
    <source>
        <strain evidence="2 3">CSLC115N</strain>
    </source>
</reference>